<proteinExistence type="predicted"/>
<protein>
    <submittedName>
        <fullName evidence="1">Uncharacterized protein</fullName>
    </submittedName>
</protein>
<accession>A0AAV6XUP5</accession>
<dbReference type="GO" id="GO:0000070">
    <property type="term" value="P:mitotic sister chromatid segregation"/>
    <property type="evidence" value="ECO:0007669"/>
    <property type="project" value="TreeGrafter"/>
</dbReference>
<reference evidence="1" key="1">
    <citation type="submission" date="2019-10" db="EMBL/GenBank/DDBJ databases">
        <authorList>
            <person name="Zhang R."/>
            <person name="Pan Y."/>
            <person name="Wang J."/>
            <person name="Ma R."/>
            <person name="Yu S."/>
        </authorList>
    </citation>
    <scope>NUCLEOTIDE SEQUENCE</scope>
    <source>
        <strain evidence="1">LA-IB0</strain>
        <tissue evidence="1">Leaf</tissue>
    </source>
</reference>
<sequence length="190" mass="21637">MMHALRSDSDLHSERCYIFARRCSITRGPESLSRLGNLIRDSTSAAVTDLYLLLNDSRYFHFHKVVHLDLMFSTLANDLLLIARKITKLFIPSYFPSKVTEEEAFKSCITLINRSPTVGARFFEFAATERASLRSIMKLFKVIIGLTLSSVMLDEEQIKGLLLLLPTFVPVLQRMLLSMQLSRTSCLLKS</sequence>
<dbReference type="GO" id="GO:0000796">
    <property type="term" value="C:condensin complex"/>
    <property type="evidence" value="ECO:0007669"/>
    <property type="project" value="TreeGrafter"/>
</dbReference>
<dbReference type="AlphaFoldDB" id="A0AAV6XUP5"/>
<dbReference type="EMBL" id="WHWC01000004">
    <property type="protein sequence ID" value="KAG8384462.1"/>
    <property type="molecule type" value="Genomic_DNA"/>
</dbReference>
<dbReference type="GO" id="GO:0005634">
    <property type="term" value="C:nucleus"/>
    <property type="evidence" value="ECO:0007669"/>
    <property type="project" value="TreeGrafter"/>
</dbReference>
<dbReference type="PANTHER" id="PTHR16199:SF4">
    <property type="entry name" value="CONDENSIN-2 COMPLEX SUBUNIT G2"/>
    <property type="match status" value="1"/>
</dbReference>
<comment type="caution">
    <text evidence="1">The sequence shown here is derived from an EMBL/GenBank/DDBJ whole genome shotgun (WGS) entry which is preliminary data.</text>
</comment>
<dbReference type="Proteomes" id="UP000826271">
    <property type="component" value="Unassembled WGS sequence"/>
</dbReference>
<evidence type="ECO:0000313" key="2">
    <source>
        <dbReference type="Proteomes" id="UP000826271"/>
    </source>
</evidence>
<dbReference type="PANTHER" id="PTHR16199">
    <property type="entry name" value="CONDENSIN-2 COMPLEX SUBUNIT G2"/>
    <property type="match status" value="1"/>
</dbReference>
<keyword evidence="2" id="KW-1185">Reference proteome</keyword>
<gene>
    <name evidence="1" type="ORF">BUALT_Bualt04G0120300</name>
</gene>
<name>A0AAV6XUP5_9LAMI</name>
<evidence type="ECO:0000313" key="1">
    <source>
        <dbReference type="EMBL" id="KAG8384462.1"/>
    </source>
</evidence>
<organism evidence="1 2">
    <name type="scientific">Buddleja alternifolia</name>
    <dbReference type="NCBI Taxonomy" id="168488"/>
    <lineage>
        <taxon>Eukaryota</taxon>
        <taxon>Viridiplantae</taxon>
        <taxon>Streptophyta</taxon>
        <taxon>Embryophyta</taxon>
        <taxon>Tracheophyta</taxon>
        <taxon>Spermatophyta</taxon>
        <taxon>Magnoliopsida</taxon>
        <taxon>eudicotyledons</taxon>
        <taxon>Gunneridae</taxon>
        <taxon>Pentapetalae</taxon>
        <taxon>asterids</taxon>
        <taxon>lamiids</taxon>
        <taxon>Lamiales</taxon>
        <taxon>Scrophulariaceae</taxon>
        <taxon>Buddlejeae</taxon>
        <taxon>Buddleja</taxon>
    </lineage>
</organism>